<evidence type="ECO:0008006" key="3">
    <source>
        <dbReference type="Google" id="ProtNLM"/>
    </source>
</evidence>
<accession>A0ABN1UWQ2</accession>
<sequence>MHTVAVEWIPALDRLPKDSDCVLGAITGRYPDGHEEDPGSRTGEQFWLVLPMYFHSRHVDEETGALFHDCFVDSDRVVRLPYGGATPEQITHWAELPVLPGTTERQILGDDVSSALRTALS</sequence>
<keyword evidence="2" id="KW-1185">Reference proteome</keyword>
<comment type="caution">
    <text evidence="1">The sequence shown here is derived from an EMBL/GenBank/DDBJ whole genome shotgun (WGS) entry which is preliminary data.</text>
</comment>
<dbReference type="InterPro" id="IPR048167">
    <property type="entry name" value="AQJ64_40280-like"/>
</dbReference>
<reference evidence="1 2" key="1">
    <citation type="journal article" date="2019" name="Int. J. Syst. Evol. Microbiol.">
        <title>The Global Catalogue of Microorganisms (GCM) 10K type strain sequencing project: providing services to taxonomists for standard genome sequencing and annotation.</title>
        <authorList>
            <consortium name="The Broad Institute Genomics Platform"/>
            <consortium name="The Broad Institute Genome Sequencing Center for Infectious Disease"/>
            <person name="Wu L."/>
            <person name="Ma J."/>
        </authorList>
    </citation>
    <scope>NUCLEOTIDE SEQUENCE [LARGE SCALE GENOMIC DNA]</scope>
    <source>
        <strain evidence="1 2">JCM 12696</strain>
    </source>
</reference>
<name>A0ABN1UWQ2_9ACTN</name>
<protein>
    <recommendedName>
        <fullName evidence="3">Amine oxidase</fullName>
    </recommendedName>
</protein>
<proteinExistence type="predicted"/>
<dbReference type="RefSeq" id="WP_344277613.1">
    <property type="nucleotide sequence ID" value="NZ_BAAAKV010000032.1"/>
</dbReference>
<evidence type="ECO:0000313" key="1">
    <source>
        <dbReference type="EMBL" id="GAA1176490.1"/>
    </source>
</evidence>
<gene>
    <name evidence="1" type="ORF">GCM10009654_37090</name>
</gene>
<evidence type="ECO:0000313" key="2">
    <source>
        <dbReference type="Proteomes" id="UP001501371"/>
    </source>
</evidence>
<dbReference type="Proteomes" id="UP001501371">
    <property type="component" value="Unassembled WGS sequence"/>
</dbReference>
<dbReference type="NCBIfam" id="NF041588">
    <property type="entry name" value="AQJ64_40280_fam"/>
    <property type="match status" value="1"/>
</dbReference>
<dbReference type="EMBL" id="BAAAKV010000032">
    <property type="protein sequence ID" value="GAA1176490.1"/>
    <property type="molecule type" value="Genomic_DNA"/>
</dbReference>
<organism evidence="1 2">
    <name type="scientific">Streptomyces hebeiensis</name>
    <dbReference type="NCBI Taxonomy" id="229486"/>
    <lineage>
        <taxon>Bacteria</taxon>
        <taxon>Bacillati</taxon>
        <taxon>Actinomycetota</taxon>
        <taxon>Actinomycetes</taxon>
        <taxon>Kitasatosporales</taxon>
        <taxon>Streptomycetaceae</taxon>
        <taxon>Streptomyces</taxon>
    </lineage>
</organism>